<reference evidence="1" key="1">
    <citation type="submission" date="2024-09" db="EMBL/GenBank/DDBJ databases">
        <title>Black Yeasts Isolated from many extreme environments.</title>
        <authorList>
            <person name="Coleine C."/>
            <person name="Stajich J.E."/>
            <person name="Selbmann L."/>
        </authorList>
    </citation>
    <scope>NUCLEOTIDE SEQUENCE</scope>
    <source>
        <strain evidence="1">CCFEE 5737</strain>
    </source>
</reference>
<feature type="non-terminal residue" evidence="1">
    <location>
        <position position="1"/>
    </location>
</feature>
<accession>A0ACC3D3Y5</accession>
<name>A0ACC3D3Y5_9PEZI</name>
<sequence>PERRSNRASPSVDEGAEVSAAVAAFSYSSSSFSAILTAASASAAYHLAYSKSTVSPFQHVHHPHLHLRPDQRLPRPANSGDHRRAPHVPSPSSSPVSPYPIINLHINVHINVHTSIHIISLRLNGRAFTAHNILDASDLERRHCRGVRRALHSDQSATRKHERRGTEGNCCRTEAVGGIDLVGREHKQEGREHRQEGREHRQEKKAA</sequence>
<dbReference type="Proteomes" id="UP001186974">
    <property type="component" value="Unassembled WGS sequence"/>
</dbReference>
<keyword evidence="2" id="KW-1185">Reference proteome</keyword>
<evidence type="ECO:0000313" key="2">
    <source>
        <dbReference type="Proteomes" id="UP001186974"/>
    </source>
</evidence>
<evidence type="ECO:0000313" key="1">
    <source>
        <dbReference type="EMBL" id="KAK3061353.1"/>
    </source>
</evidence>
<gene>
    <name evidence="1" type="ORF">LTS18_006447</name>
</gene>
<dbReference type="EMBL" id="JAWDJW010007896">
    <property type="protein sequence ID" value="KAK3061353.1"/>
    <property type="molecule type" value="Genomic_DNA"/>
</dbReference>
<proteinExistence type="predicted"/>
<comment type="caution">
    <text evidence="1">The sequence shown here is derived from an EMBL/GenBank/DDBJ whole genome shotgun (WGS) entry which is preliminary data.</text>
</comment>
<protein>
    <submittedName>
        <fullName evidence="1">Uncharacterized protein</fullName>
    </submittedName>
</protein>
<organism evidence="1 2">
    <name type="scientific">Coniosporium uncinatum</name>
    <dbReference type="NCBI Taxonomy" id="93489"/>
    <lineage>
        <taxon>Eukaryota</taxon>
        <taxon>Fungi</taxon>
        <taxon>Dikarya</taxon>
        <taxon>Ascomycota</taxon>
        <taxon>Pezizomycotina</taxon>
        <taxon>Dothideomycetes</taxon>
        <taxon>Dothideomycetes incertae sedis</taxon>
        <taxon>Coniosporium</taxon>
    </lineage>
</organism>